<dbReference type="Pfam" id="PF00041">
    <property type="entry name" value="fn3"/>
    <property type="match status" value="4"/>
</dbReference>
<feature type="signal peptide" evidence="9">
    <location>
        <begin position="1"/>
        <end position="42"/>
    </location>
</feature>
<feature type="domain" description="Fibronectin type-III" evidence="11">
    <location>
        <begin position="1656"/>
        <end position="1754"/>
    </location>
</feature>
<evidence type="ECO:0000256" key="9">
    <source>
        <dbReference type="SAM" id="SignalP"/>
    </source>
</evidence>
<evidence type="ECO:0000256" key="6">
    <source>
        <dbReference type="ARBA" id="ARBA00023326"/>
    </source>
</evidence>
<dbReference type="InterPro" id="IPR013783">
    <property type="entry name" value="Ig-like_fold"/>
</dbReference>
<evidence type="ECO:0000256" key="2">
    <source>
        <dbReference type="ARBA" id="ARBA00022737"/>
    </source>
</evidence>
<dbReference type="Pfam" id="PF03442">
    <property type="entry name" value="CBM_X2"/>
    <property type="match status" value="1"/>
</dbReference>
<dbReference type="GO" id="GO:0016798">
    <property type="term" value="F:hydrolase activity, acting on glycosyl bonds"/>
    <property type="evidence" value="ECO:0007669"/>
    <property type="project" value="UniProtKB-KW"/>
</dbReference>
<feature type="compositionally biased region" description="Pro residues" evidence="7">
    <location>
        <begin position="3751"/>
        <end position="3778"/>
    </location>
</feature>
<sequence>MGQVLKREHGGRRAAFAALLTTGMLAALLALTGIAAPAPAYAADQLKGTGTADDPVLIYTTDDLIAWCDRLNAMGEVQERQQHARLMDHLVAPGPDGTVHGGAVTDDVIDEMNHPDLQAAELDGNGHAIELQLTSGEHGALFATGGQPGGTGTTKVKDLHFVGSTKHANVDRGDSAATLFETIGAEGDSSKDRQLKIEDCTNQASVFGDQASGGLIGSFFDNGTGSIVIERCANFGEIMSAEGHAGGIAGSIVQLGDTDRTGRVKYCTNDGLVKSMGGSFKSRFGHDGKSDNGSNDKLGGSAGGLVGYLSFTEGVGFGLGTSYNRGDIYSFSGIGYTGGLVGYLDTRYNSWFYVYSCYNKGSVQPNATTTQYAAGLFGHAVPTKIRNSLTVTESAPWGSVSDTTRNGTLISSGEFSRDYATDYLNDDMYTGSKKLSGVGEGKNVTVTFIDPTDGYTFEESVGWNKTKSLKTFSSKIEGYRFAYWTPDPPDEGGFWSNPPREFKSSDASDPGQRIYGGDVTLYAYYEPSVATVEFDLNKPDGTGYSCSTDPASAKKTIVKDEPVGALPTATCYNPNDKNDTRAFLGWATMKDGNDPNAEWISESSDNLYGYRDDETYTVTLYAQWAEASLPFEITRQPENCTVPALAEGVSHEASFDFYTTYSTSPSYGYWAKLQYRRDWKDEYKDVENLRLSAAPNQFFFDLESSKQAEGAYRIKIEYYEHGNTMGTLYTSSANIVMGVPQSEAKVTSVALSEYTIFNDDSGRDEVMDTESYDIKFKITNDSLQTLVGDEAGGFRHRVWIEGGPSNTSPGDDMYLDNELSGTLKYQHLKEGQTYTLCVSRRFYHSNIDGSGYKGESEPYRVPFTVPYADSIPAEIGRVLVTEEPVVENGVVLHWPSSDSNVNVNAPFNLASNVKYQHAQPDDRQVFAQWQYYVGKSGWIDVPDELFAKDEQGNPIRGVAWKSDRKEARAYATLNAEAKLNGAYFRVKLSTPPAAVDTISEKSYKELNVTVPEPEITNVEVTNDTHVKAEWEWKDASGRTVPTEGYYVNIERKEDSDNWVEVDRNRVYGNTYEVTLDPQHTQQEHRVYVRADTDGLKGSSAKQDFATSGKVGISWENEYAMCYLPGDHKSSTISVDYDWADYNDGKHVVQYTWMLSKEKYVDTAFYDFVTTETDEVRFPEDFESPDQPWDPREAQWVWVQAIVMNLDDEGNPTYGISETMRTSATLPVVHNTTKPQNLDVKDIGSHSVTVSWDAPAEGFTREYEVDLAGHKRIVRAEEGKTHYEATIDDLGGSISYDGLYVSTADSRKAKSTIATAQYNDGERIKTLPTPRVGTWTAAANVSEADLGDELKLSAVYTPESGKFPNGDVEVQWYSWREGDKDWQPEGEKVRYKGDGQSHTATLSHTVTSADYGRQWKLGVKASSPDESVTGGSNVVTVAIAPPAPTDVTCDAPTPASIPVSWMPVADSEGYQIKCAKLDADGNPVSATTYSAAASSLTPDDTGKLRYEVPNLEPDTAYRVSVAAFAHGVTSDFVAAPDVTTLPTPTIDAPVFSQVPKSVQVEAGKDATFTAQAGVGDGGAISYAWQHKGVSEQEFTAVEPGDKYAIATDPATGVTTLTVKGVGAEQVGAFRCVATNSKDGQTVNAVGAAAYLLVTPVKPTNEKSWATGPTTGEVTWTAEGAVRRFQVTWQQVGSVGFIGPLYSKIVTLATDETQGWCQLDGLLPSSRYSVLIAPAPQVGFWGSGLQVQTAFDTPPASALETATVTMTPDQTVVEPGTPVTFTVATNVPADASETQEYRWQRNAFGEGWYDVEGGNAATLSVTAPEGGTVEGYRCVVTSTTTGQKVPDQKTVTSDVKLLATNVPVAQPVQLAAEPGTTSVHLTWAGDDVRPATYEVQYAQGPTPGDGAWTTVENVGAGTSCDVEGLAPNTVYSWRVKALVRDGLLQSDWAQADTFITLEEPSALATVSVTPRFGATVAGSGKGVTYTATTNLDNAPNGETLSYQWQESATGDDWSDVRDATGATLVAEASDKAPRSCLYRCVVTASKDGETLKTVTSEAAGFTATPQIPTALKADSITAATANLSWTGSLDGAPLSYRVFWRASGTADWTSTSNLTEAKHALKGLMPATTYEWYVQVMNDGEQSVRSATSLFVTQSLSPIPQLTRVVVGPVDQTPSATEKAKFTAYTNVDDMLSAGATMTYKWEKRDLGSNPDDPNTWTTLEGKTARVIELGEGAAGYVRCTVAYAPPTSVFTQPLANASVTSINEARVRVMPAAPSGLTVSNVDRTTAAIGWAQGASGVAFDLTYRAVGSSEWTSARIDSGNTLQLTDLKPDTVYEWAMRSVAYGDSGDSLCSDWVAGPLFTTLPEEIVFSRVGVTPSAKSVMVGTERTIKLTAKTDSNDPDNEQLTYQWQRLDGSDWVPVGGATDAELQVSTKGLSVGAHTYRCEATAKRGAKTKTLVSNESVVTVMPAAPTDLSVSDIQLVDPHNPLGQVKATFNWEWDGASLLDDATFEVSYRGLAGKGNFQKGWISEGLTIDNENRTCLASQLVATDITYQWRVRVVQNGAVSPWSETNTFTTTIETPENLNLVEVTPSDSLASNDASTAVTLAASTNLDKNANKGTLTYAWEWCELSTPNPRSNEYENAWKPINGATSEEITLSGDDRNRYVRCKVTQTVGEATKTVASNPACVRTEPLSPRDLRESIGTDEIKLSWKCDDSRANSVKENVIGFEVSYRKVGTSEWTRAIPTNETDVVFFNKSCTLKPNSLEPDATYEWRVRTVLNNDVAKSWVKGGPHTEWVDGSTFVVPKVVVTPARAAAVIGNGRTLTFTVLANDAATHGGSGTYQWERKEGSSWTTLEGETSSTLNIQADDATAAGTNRYRCLVKVNNNHTTSNEVACTLAPAAPAGLAASGISSDGAELSWTWEKGGLSQADEFKVLYRESGARELTTATVAGNARELVLEGLKPETVYEWRVQAVQNGVESLPSFANLFVTASEHPALKLESVLVDPSDQAVEPNASATVKATTNLDGMVGEGELAYMWEKRALDSDLNDPHAWTKIVNETGSSVTLPVKTSGYVRCQVTYTADGSAPVASNEASVRVQPAGVPTGLEVKDIGDTTATFTWGGALPDGGSFTLLYRTAGADAWITVPKLTASPCTATDLAPNTKYEWRMCAVSADGVASAWVDGPAFTTTSPDGMLGSVVVAPERVDAVAGDSALVDDFLAKASGVGEGQSLAYQWQVQLAGTWTNLPGQTGERTHLSLANLEAGEYSLRCVVTATAPGGKSKTIESSEVTLALSPATPSGLDVREATRDTATLAWTWAGPGTVDSFNVRYREEGATDLDWVAVPAEKIDPASMTCTIEGLAPGTSYEWQVQAVQGGQVSKWAASGFVTQSGGSLKVARIWPPDVAVAADEQAKFAAFTNRGDADDVSYEWQYRSLGSPEDAWETIPNATGRILKLDANTTGYVRCVATQAPPSAGAAEVAGAAETPETPEVADVAEVAASNETLGMNEAPEANETNEPLAVTEADEAPETNEAPGTPEVAEVAETFAAPEPVVVVSNQARVRVTPSVPSSLAVGEVGFTDAALSWAAADVDGAAFSLAYRVAGSSEWTEITGLTVPACELDGLVQGASYEWRVQAVVGEGDDALASAWAYGESFTAQTMKAYQVTAGADGTWKPGQPGLAFAIDAPRDKFLSLAVDGAELALGTDYTVSDEGMTVTLSPDYLAKLAEGKHELTATFADGAASASFTVAPADPGPTPNPPSPTPPDPTPTPNPPTPTPLPDSGGKALAPTGDPLTVALPLAGMLAAACAAAIALAAMRLRKRR</sequence>
<accession>A0A369MN34</accession>
<feature type="chain" id="PRO_5016802743" description="Fibronectin type III domain protein" evidence="9">
    <location>
        <begin position="43"/>
        <end position="3822"/>
    </location>
</feature>
<feature type="domain" description="Fibronectin type-III" evidence="11">
    <location>
        <begin position="2901"/>
        <end position="2993"/>
    </location>
</feature>
<evidence type="ECO:0000259" key="11">
    <source>
        <dbReference type="PROSITE" id="PS50853"/>
    </source>
</evidence>
<evidence type="ECO:0000256" key="7">
    <source>
        <dbReference type="SAM" id="MobiDB-lite"/>
    </source>
</evidence>
<evidence type="ECO:0000256" key="3">
    <source>
        <dbReference type="ARBA" id="ARBA00023001"/>
    </source>
</evidence>
<dbReference type="PROSITE" id="PS50835">
    <property type="entry name" value="IG_LIKE"/>
    <property type="match status" value="3"/>
</dbReference>
<feature type="domain" description="Fibronectin type-III" evidence="11">
    <location>
        <begin position="1862"/>
        <end position="1957"/>
    </location>
</feature>
<dbReference type="EMBL" id="PPTU01000003">
    <property type="protein sequence ID" value="RDB72489.1"/>
    <property type="molecule type" value="Genomic_DNA"/>
</dbReference>
<keyword evidence="8" id="KW-0472">Membrane</keyword>
<feature type="domain" description="Fibronectin type-III" evidence="11">
    <location>
        <begin position="1442"/>
        <end position="1542"/>
    </location>
</feature>
<evidence type="ECO:0000256" key="1">
    <source>
        <dbReference type="ARBA" id="ARBA00022729"/>
    </source>
</evidence>
<feature type="domain" description="Fibronectin type-III" evidence="11">
    <location>
        <begin position="2065"/>
        <end position="2154"/>
    </location>
</feature>
<dbReference type="InterPro" id="IPR003599">
    <property type="entry name" value="Ig_sub"/>
</dbReference>
<keyword evidence="4" id="KW-0119">Carbohydrate metabolism</keyword>
<keyword evidence="3" id="KW-0136">Cellulose degradation</keyword>
<dbReference type="GO" id="GO:0030245">
    <property type="term" value="P:cellulose catabolic process"/>
    <property type="evidence" value="ECO:0007669"/>
    <property type="project" value="UniProtKB-KW"/>
</dbReference>
<feature type="domain" description="Ig-like" evidence="10">
    <location>
        <begin position="1548"/>
        <end position="1642"/>
    </location>
</feature>
<keyword evidence="6" id="KW-0624">Polysaccharide degradation</keyword>
<feature type="domain" description="Fibronectin type-III" evidence="11">
    <location>
        <begin position="3567"/>
        <end position="3661"/>
    </location>
</feature>
<evidence type="ECO:0000256" key="8">
    <source>
        <dbReference type="SAM" id="Phobius"/>
    </source>
</evidence>
<dbReference type="Pfam" id="PF07679">
    <property type="entry name" value="I-set"/>
    <property type="match status" value="1"/>
</dbReference>
<dbReference type="SMART" id="SM00409">
    <property type="entry name" value="IG"/>
    <property type="match status" value="4"/>
</dbReference>
<evidence type="ECO:0000259" key="10">
    <source>
        <dbReference type="PROSITE" id="PS50835"/>
    </source>
</evidence>
<dbReference type="Proteomes" id="UP000253970">
    <property type="component" value="Unassembled WGS sequence"/>
</dbReference>
<dbReference type="SUPFAM" id="SSF48726">
    <property type="entry name" value="Immunoglobulin"/>
    <property type="match status" value="1"/>
</dbReference>
<dbReference type="Gene3D" id="2.60.40.10">
    <property type="entry name" value="Immunoglobulins"/>
    <property type="match status" value="14"/>
</dbReference>
<feature type="domain" description="Ig-like" evidence="10">
    <location>
        <begin position="2804"/>
        <end position="2894"/>
    </location>
</feature>
<feature type="transmembrane region" description="Helical" evidence="8">
    <location>
        <begin position="3795"/>
        <end position="3816"/>
    </location>
</feature>
<comment type="caution">
    <text evidence="12">The sequence shown here is derived from an EMBL/GenBank/DDBJ whole genome shotgun (WGS) entry which is preliminary data.</text>
</comment>
<dbReference type="InterPro" id="IPR036116">
    <property type="entry name" value="FN3_sf"/>
</dbReference>
<dbReference type="InterPro" id="IPR005102">
    <property type="entry name" value="Carbo-bd_X2"/>
</dbReference>
<dbReference type="RefSeq" id="WP_114532903.1">
    <property type="nucleotide sequence ID" value="NZ_JAQDVM010000009.1"/>
</dbReference>
<evidence type="ECO:0000313" key="12">
    <source>
        <dbReference type="EMBL" id="RDB72489.1"/>
    </source>
</evidence>
<dbReference type="PANTHER" id="PTHR46708:SF2">
    <property type="entry name" value="FIBRONECTIN TYPE-III DOMAIN-CONTAINING PROTEIN"/>
    <property type="match status" value="1"/>
</dbReference>
<dbReference type="CDD" id="cd00063">
    <property type="entry name" value="FN3"/>
    <property type="match status" value="10"/>
</dbReference>
<feature type="domain" description="Fibronectin type-III" evidence="11">
    <location>
        <begin position="3102"/>
        <end position="3192"/>
    </location>
</feature>
<dbReference type="PROSITE" id="PS50853">
    <property type="entry name" value="FN3"/>
    <property type="match status" value="11"/>
</dbReference>
<reference evidence="12 13" key="1">
    <citation type="journal article" date="2018" name="Elife">
        <title>Discovery and characterization of a prevalent human gut bacterial enzyme sufficient for the inactivation of a family of plant toxins.</title>
        <authorList>
            <person name="Koppel N."/>
            <person name="Bisanz J.E."/>
            <person name="Pandelia M.E."/>
            <person name="Turnbaugh P.J."/>
            <person name="Balskus E.P."/>
        </authorList>
    </citation>
    <scope>NUCLEOTIDE SEQUENCE [LARGE SCALE GENOMIC DNA]</scope>
    <source>
        <strain evidence="12 13">W1 BHI 6</strain>
    </source>
</reference>
<keyword evidence="5" id="KW-0378">Hydrolase</keyword>
<dbReference type="SUPFAM" id="SSF49265">
    <property type="entry name" value="Fibronectin type III"/>
    <property type="match status" value="7"/>
</dbReference>
<gene>
    <name evidence="12" type="ORF">C1875_03195</name>
</gene>
<dbReference type="InterPro" id="IPR003961">
    <property type="entry name" value="FN3_dom"/>
</dbReference>
<evidence type="ECO:0000256" key="5">
    <source>
        <dbReference type="ARBA" id="ARBA00023295"/>
    </source>
</evidence>
<dbReference type="Gene3D" id="2.60.40.2700">
    <property type="match status" value="3"/>
</dbReference>
<feature type="domain" description="Fibronectin type-III" evidence="11">
    <location>
        <begin position="3297"/>
        <end position="3393"/>
    </location>
</feature>
<dbReference type="InterPro" id="IPR014756">
    <property type="entry name" value="Ig_E-set"/>
</dbReference>
<dbReference type="SUPFAM" id="SSF81296">
    <property type="entry name" value="E set domains"/>
    <property type="match status" value="1"/>
</dbReference>
<feature type="domain" description="Fibronectin type-III" evidence="11">
    <location>
        <begin position="1014"/>
        <end position="1110"/>
    </location>
</feature>
<name>A0A369MN34_EGGLN</name>
<feature type="domain" description="Fibronectin type-III" evidence="11">
    <location>
        <begin position="2272"/>
        <end position="2364"/>
    </location>
</feature>
<keyword evidence="8" id="KW-0812">Transmembrane</keyword>
<keyword evidence="8" id="KW-1133">Transmembrane helix</keyword>
<proteinExistence type="predicted"/>
<evidence type="ECO:0000256" key="4">
    <source>
        <dbReference type="ARBA" id="ARBA00023277"/>
    </source>
</evidence>
<organism evidence="12 13">
    <name type="scientific">Eggerthella lenta</name>
    <name type="common">Eubacterium lentum</name>
    <dbReference type="NCBI Taxonomy" id="84112"/>
    <lineage>
        <taxon>Bacteria</taxon>
        <taxon>Bacillati</taxon>
        <taxon>Actinomycetota</taxon>
        <taxon>Coriobacteriia</taxon>
        <taxon>Eggerthellales</taxon>
        <taxon>Eggerthellaceae</taxon>
        <taxon>Eggerthella</taxon>
    </lineage>
</organism>
<dbReference type="InterPro" id="IPR036179">
    <property type="entry name" value="Ig-like_dom_sf"/>
</dbReference>
<keyword evidence="1 9" id="KW-0732">Signal</keyword>
<dbReference type="InterPro" id="IPR050991">
    <property type="entry name" value="ECM_Regulatory_Proteins"/>
</dbReference>
<protein>
    <recommendedName>
        <fullName evidence="14">Fibronectin type III domain protein</fullName>
    </recommendedName>
</protein>
<evidence type="ECO:0000313" key="13">
    <source>
        <dbReference type="Proteomes" id="UP000253970"/>
    </source>
</evidence>
<evidence type="ECO:0008006" key="14">
    <source>
        <dbReference type="Google" id="ProtNLM"/>
    </source>
</evidence>
<dbReference type="SMART" id="SM00060">
    <property type="entry name" value="FN3"/>
    <property type="match status" value="12"/>
</dbReference>
<feature type="domain" description="Ig-like" evidence="10">
    <location>
        <begin position="1752"/>
        <end position="1850"/>
    </location>
</feature>
<dbReference type="Gene3D" id="2.160.20.110">
    <property type="match status" value="1"/>
</dbReference>
<dbReference type="InterPro" id="IPR013098">
    <property type="entry name" value="Ig_I-set"/>
</dbReference>
<feature type="region of interest" description="Disordered" evidence="7">
    <location>
        <begin position="3745"/>
        <end position="3792"/>
    </location>
</feature>
<keyword evidence="2" id="KW-0677">Repeat</keyword>
<keyword evidence="5" id="KW-0326">Glycosidase</keyword>
<feature type="domain" description="Fibronectin type-III" evidence="11">
    <location>
        <begin position="2690"/>
        <end position="2806"/>
    </location>
</feature>
<dbReference type="PANTHER" id="PTHR46708">
    <property type="entry name" value="TENASCIN"/>
    <property type="match status" value="1"/>
</dbReference>
<dbReference type="InterPro" id="IPR007110">
    <property type="entry name" value="Ig-like_dom"/>
</dbReference>